<reference evidence="2" key="1">
    <citation type="submission" date="2016-10" db="EMBL/GenBank/DDBJ databases">
        <title>Sequence of Gallionella enrichment culture.</title>
        <authorList>
            <person name="Poehlein A."/>
            <person name="Muehling M."/>
            <person name="Daniel R."/>
        </authorList>
    </citation>
    <scope>NUCLEOTIDE SEQUENCE</scope>
</reference>
<name>A0A1J5QME5_9ZZZZ</name>
<keyword evidence="1" id="KW-0812">Transmembrane</keyword>
<keyword evidence="1" id="KW-0472">Membrane</keyword>
<proteinExistence type="predicted"/>
<organism evidence="2">
    <name type="scientific">mine drainage metagenome</name>
    <dbReference type="NCBI Taxonomy" id="410659"/>
    <lineage>
        <taxon>unclassified sequences</taxon>
        <taxon>metagenomes</taxon>
        <taxon>ecological metagenomes</taxon>
    </lineage>
</organism>
<evidence type="ECO:0000313" key="2">
    <source>
        <dbReference type="EMBL" id="OIQ81095.1"/>
    </source>
</evidence>
<dbReference type="AlphaFoldDB" id="A0A1J5QME5"/>
<keyword evidence="1" id="KW-1133">Transmembrane helix</keyword>
<comment type="caution">
    <text evidence="2">The sequence shown here is derived from an EMBL/GenBank/DDBJ whole genome shotgun (WGS) entry which is preliminary data.</text>
</comment>
<protein>
    <submittedName>
        <fullName evidence="2">Uncharacterized protein</fullName>
    </submittedName>
</protein>
<sequence>MADTKALLWVGLPLTWLLPLMGPVWLAGL</sequence>
<feature type="transmembrane region" description="Helical" evidence="1">
    <location>
        <begin position="6"/>
        <end position="27"/>
    </location>
</feature>
<dbReference type="EMBL" id="MLJW01000970">
    <property type="protein sequence ID" value="OIQ81095.1"/>
    <property type="molecule type" value="Genomic_DNA"/>
</dbReference>
<gene>
    <name evidence="2" type="ORF">GALL_371310</name>
</gene>
<accession>A0A1J5QME5</accession>
<evidence type="ECO:0000256" key="1">
    <source>
        <dbReference type="SAM" id="Phobius"/>
    </source>
</evidence>